<organism evidence="1">
    <name type="scientific">Anguilla anguilla</name>
    <name type="common">European freshwater eel</name>
    <name type="synonym">Muraena anguilla</name>
    <dbReference type="NCBI Taxonomy" id="7936"/>
    <lineage>
        <taxon>Eukaryota</taxon>
        <taxon>Metazoa</taxon>
        <taxon>Chordata</taxon>
        <taxon>Craniata</taxon>
        <taxon>Vertebrata</taxon>
        <taxon>Euteleostomi</taxon>
        <taxon>Actinopterygii</taxon>
        <taxon>Neopterygii</taxon>
        <taxon>Teleostei</taxon>
        <taxon>Anguilliformes</taxon>
        <taxon>Anguillidae</taxon>
        <taxon>Anguilla</taxon>
    </lineage>
</organism>
<reference evidence="1" key="1">
    <citation type="submission" date="2014-11" db="EMBL/GenBank/DDBJ databases">
        <authorList>
            <person name="Amaro Gonzalez C."/>
        </authorList>
    </citation>
    <scope>NUCLEOTIDE SEQUENCE</scope>
</reference>
<reference evidence="1" key="2">
    <citation type="journal article" date="2015" name="Fish Shellfish Immunol.">
        <title>Early steps in the European eel (Anguilla anguilla)-Vibrio vulnificus interaction in the gills: Role of the RtxA13 toxin.</title>
        <authorList>
            <person name="Callol A."/>
            <person name="Pajuelo D."/>
            <person name="Ebbesson L."/>
            <person name="Teles M."/>
            <person name="MacKenzie S."/>
            <person name="Amaro C."/>
        </authorList>
    </citation>
    <scope>NUCLEOTIDE SEQUENCE</scope>
</reference>
<dbReference type="AlphaFoldDB" id="A0A0E9PGP6"/>
<dbReference type="EMBL" id="GBXM01105347">
    <property type="protein sequence ID" value="JAH03230.1"/>
    <property type="molecule type" value="Transcribed_RNA"/>
</dbReference>
<accession>A0A0E9PGP6</accession>
<sequence length="29" mass="3585">MYLAYTFDLVQLNISKWWHCRKTVRELGL</sequence>
<evidence type="ECO:0000313" key="1">
    <source>
        <dbReference type="EMBL" id="JAH03230.1"/>
    </source>
</evidence>
<proteinExistence type="predicted"/>
<name>A0A0E9PGP6_ANGAN</name>
<protein>
    <submittedName>
        <fullName evidence="1">Uncharacterized protein</fullName>
    </submittedName>
</protein>